<reference evidence="1" key="1">
    <citation type="submission" date="2021-01" db="EMBL/GenBank/DDBJ databases">
        <title>Whole genome shotgun sequence of Actinocatenispora rupis NBRC 107355.</title>
        <authorList>
            <person name="Komaki H."/>
            <person name="Tamura T."/>
        </authorList>
    </citation>
    <scope>NUCLEOTIDE SEQUENCE</scope>
    <source>
        <strain evidence="1">NBRC 107355</strain>
    </source>
</reference>
<evidence type="ECO:0008006" key="3">
    <source>
        <dbReference type="Google" id="ProtNLM"/>
    </source>
</evidence>
<dbReference type="Proteomes" id="UP000612808">
    <property type="component" value="Unassembled WGS sequence"/>
</dbReference>
<evidence type="ECO:0000313" key="1">
    <source>
        <dbReference type="EMBL" id="GID10180.1"/>
    </source>
</evidence>
<dbReference type="AlphaFoldDB" id="A0A8J3J176"/>
<comment type="caution">
    <text evidence="1">The sequence shown here is derived from an EMBL/GenBank/DDBJ whole genome shotgun (WGS) entry which is preliminary data.</text>
</comment>
<proteinExistence type="predicted"/>
<dbReference type="RefSeq" id="WP_203655377.1">
    <property type="nucleotide sequence ID" value="NZ_BAAAZM010000002.1"/>
</dbReference>
<sequence length="168" mass="19134">MANLNFIVHDDPVGRKRENYIARVDLEPFGLEGEVEQIWLARAPGELFEVCCIPFRSYGIAFRDHVQLDDDGQYVVAVVRRQGHRVLRALFKYAVDDQRVPQSIVREIRECGLLYEWSGGRYVAIDVAPGVDPSRMVEIFDDAESSGVLFWEWGDADPFVYGNLPVGK</sequence>
<evidence type="ECO:0000313" key="2">
    <source>
        <dbReference type="Proteomes" id="UP000612808"/>
    </source>
</evidence>
<dbReference type="InterPro" id="IPR025361">
    <property type="entry name" value="DUF4265"/>
</dbReference>
<protein>
    <recommendedName>
        <fullName evidence="3">DUF4265 domain-containing protein</fullName>
    </recommendedName>
</protein>
<accession>A0A8J3J176</accession>
<dbReference type="EMBL" id="BOMB01000005">
    <property type="protein sequence ID" value="GID10180.1"/>
    <property type="molecule type" value="Genomic_DNA"/>
</dbReference>
<keyword evidence="2" id="KW-1185">Reference proteome</keyword>
<organism evidence="1 2">
    <name type="scientific">Actinocatenispora rupis</name>
    <dbReference type="NCBI Taxonomy" id="519421"/>
    <lineage>
        <taxon>Bacteria</taxon>
        <taxon>Bacillati</taxon>
        <taxon>Actinomycetota</taxon>
        <taxon>Actinomycetes</taxon>
        <taxon>Micromonosporales</taxon>
        <taxon>Micromonosporaceae</taxon>
        <taxon>Actinocatenispora</taxon>
    </lineage>
</organism>
<name>A0A8J3J176_9ACTN</name>
<gene>
    <name evidence="1" type="ORF">Aru02nite_10690</name>
</gene>
<dbReference type="Pfam" id="PF14085">
    <property type="entry name" value="DUF4265"/>
    <property type="match status" value="1"/>
</dbReference>